<dbReference type="GO" id="GO:0005634">
    <property type="term" value="C:nucleus"/>
    <property type="evidence" value="ECO:0007669"/>
    <property type="project" value="UniProtKB-SubCell"/>
</dbReference>
<sequence length="536" mass="60610">MGAQRNHSRPSFFKVMFGNFKKKLKIPVNFIGKFKGMIPYDSILRSPLGSWNVKIREEEDGGLSFRKGWSDFVEAHYLGHGDFVTMKYIGDSLFAVKLYGMNGCEKVLPSTSSNGVKSVPSRKRKEYGETIKGKFTNYGSEADHHKYHASNSGRDSFCSDKRNCGLSKCDAPKRKSTVNEGRTRVDQAECSRKGKPCFLVMLTENKKYQMEIPEKLVRKIGRTLSDIAALKDANGRLWNVELKRSEGKVWFYKGWKEFAEHHSLRDGYTLGISYNGNSQFCVRVTNFMEHLDVSGIQGEPNPKKRCRLSKREEDDDVILQDAPPSRTHVESETNEENGPLSDPAGLHIPIQLNKDKGKKSLVTDETSSPCLGNERTPSGERPPTLPVVKEEESEDTSNSPDASKLFHKLSRRAEGNQRVAKVTKLFKSQTQYPFFAVYMQASYLTNAYLHIPKGFARKHLPKTIKNVMVRSSDNKVWTLGYCVRGYATQFSNGWTSLRRSLGLTAGDVLVFELLKGKDKEMKVSVVREIDNVLTKI</sequence>
<keyword evidence="9" id="KW-1185">Reference proteome</keyword>
<dbReference type="Proteomes" id="UP001202328">
    <property type="component" value="Unassembled WGS sequence"/>
</dbReference>
<dbReference type="GO" id="GO:0003677">
    <property type="term" value="F:DNA binding"/>
    <property type="evidence" value="ECO:0007669"/>
    <property type="project" value="UniProtKB-KW"/>
</dbReference>
<dbReference type="SMART" id="SM01019">
    <property type="entry name" value="B3"/>
    <property type="match status" value="3"/>
</dbReference>
<keyword evidence="3" id="KW-0238">DNA-binding</keyword>
<dbReference type="PANTHER" id="PTHR31920:SF37">
    <property type="entry name" value="B3 DOMAIN-CONTAINING TRANSCRIPTION FACTOR VRN1"/>
    <property type="match status" value="1"/>
</dbReference>
<comment type="caution">
    <text evidence="8">The sequence shown here is derived from an EMBL/GenBank/DDBJ whole genome shotgun (WGS) entry which is preliminary data.</text>
</comment>
<evidence type="ECO:0000256" key="3">
    <source>
        <dbReference type="ARBA" id="ARBA00023125"/>
    </source>
</evidence>
<dbReference type="InterPro" id="IPR015300">
    <property type="entry name" value="DNA-bd_pseudobarrel_sf"/>
</dbReference>
<keyword evidence="2" id="KW-0805">Transcription regulation</keyword>
<dbReference type="PROSITE" id="PS50863">
    <property type="entry name" value="B3"/>
    <property type="match status" value="3"/>
</dbReference>
<dbReference type="InterPro" id="IPR050655">
    <property type="entry name" value="Plant_B3_domain"/>
</dbReference>
<evidence type="ECO:0000313" key="8">
    <source>
        <dbReference type="EMBL" id="KAI3895760.1"/>
    </source>
</evidence>
<proteinExistence type="predicted"/>
<feature type="region of interest" description="Disordered" evidence="6">
    <location>
        <begin position="295"/>
        <end position="403"/>
    </location>
</feature>
<dbReference type="SUPFAM" id="SSF101936">
    <property type="entry name" value="DNA-binding pseudobarrel domain"/>
    <property type="match status" value="3"/>
</dbReference>
<gene>
    <name evidence="8" type="ORF">MKW98_025551</name>
</gene>
<evidence type="ECO:0000256" key="5">
    <source>
        <dbReference type="ARBA" id="ARBA00023242"/>
    </source>
</evidence>
<accession>A0AAD4SBS3</accession>
<dbReference type="Gene3D" id="2.40.330.10">
    <property type="entry name" value="DNA-binding pseudobarrel domain"/>
    <property type="match status" value="3"/>
</dbReference>
<evidence type="ECO:0000256" key="6">
    <source>
        <dbReference type="SAM" id="MobiDB-lite"/>
    </source>
</evidence>
<evidence type="ECO:0000256" key="4">
    <source>
        <dbReference type="ARBA" id="ARBA00023163"/>
    </source>
</evidence>
<dbReference type="EMBL" id="JAJJMB010011896">
    <property type="protein sequence ID" value="KAI3895760.1"/>
    <property type="molecule type" value="Genomic_DNA"/>
</dbReference>
<protein>
    <recommendedName>
        <fullName evidence="7">TF-B3 domain-containing protein</fullName>
    </recommendedName>
</protein>
<dbReference type="CDD" id="cd10017">
    <property type="entry name" value="B3_DNA"/>
    <property type="match status" value="3"/>
</dbReference>
<feature type="domain" description="TF-B3" evidence="7">
    <location>
        <begin position="9"/>
        <end position="102"/>
    </location>
</feature>
<feature type="domain" description="TF-B3" evidence="7">
    <location>
        <begin position="434"/>
        <end position="529"/>
    </location>
</feature>
<dbReference type="Pfam" id="PF02362">
    <property type="entry name" value="B3"/>
    <property type="match status" value="3"/>
</dbReference>
<feature type="domain" description="TF-B3" evidence="7">
    <location>
        <begin position="195"/>
        <end position="288"/>
    </location>
</feature>
<evidence type="ECO:0000256" key="2">
    <source>
        <dbReference type="ARBA" id="ARBA00023015"/>
    </source>
</evidence>
<reference evidence="8" key="1">
    <citation type="submission" date="2022-04" db="EMBL/GenBank/DDBJ databases">
        <title>A functionally conserved STORR gene fusion in Papaver species that diverged 16.8 million years ago.</title>
        <authorList>
            <person name="Catania T."/>
        </authorList>
    </citation>
    <scope>NUCLEOTIDE SEQUENCE</scope>
    <source>
        <strain evidence="8">S-188037</strain>
    </source>
</reference>
<keyword evidence="5" id="KW-0539">Nucleus</keyword>
<keyword evidence="4" id="KW-0804">Transcription</keyword>
<comment type="subcellular location">
    <subcellularLocation>
        <location evidence="1">Nucleus</location>
    </subcellularLocation>
</comment>
<evidence type="ECO:0000259" key="7">
    <source>
        <dbReference type="PROSITE" id="PS50863"/>
    </source>
</evidence>
<dbReference type="InterPro" id="IPR003340">
    <property type="entry name" value="B3_DNA-bd"/>
</dbReference>
<organism evidence="8 9">
    <name type="scientific">Papaver atlanticum</name>
    <dbReference type="NCBI Taxonomy" id="357466"/>
    <lineage>
        <taxon>Eukaryota</taxon>
        <taxon>Viridiplantae</taxon>
        <taxon>Streptophyta</taxon>
        <taxon>Embryophyta</taxon>
        <taxon>Tracheophyta</taxon>
        <taxon>Spermatophyta</taxon>
        <taxon>Magnoliopsida</taxon>
        <taxon>Ranunculales</taxon>
        <taxon>Papaveraceae</taxon>
        <taxon>Papaveroideae</taxon>
        <taxon>Papaver</taxon>
    </lineage>
</organism>
<evidence type="ECO:0000256" key="1">
    <source>
        <dbReference type="ARBA" id="ARBA00004123"/>
    </source>
</evidence>
<evidence type="ECO:0000313" key="9">
    <source>
        <dbReference type="Proteomes" id="UP001202328"/>
    </source>
</evidence>
<dbReference type="AlphaFoldDB" id="A0AAD4SBS3"/>
<name>A0AAD4SBS3_9MAGN</name>
<dbReference type="PANTHER" id="PTHR31920">
    <property type="entry name" value="B3 DOMAIN-CONTAINING"/>
    <property type="match status" value="1"/>
</dbReference>